<evidence type="ECO:0000313" key="2">
    <source>
        <dbReference type="Proteomes" id="UP000525336"/>
    </source>
</evidence>
<name>A0A7Y3YU82_9VIBR</name>
<dbReference type="RefSeq" id="WP_171369622.1">
    <property type="nucleotide sequence ID" value="NZ_VTXW01000071.1"/>
</dbReference>
<protein>
    <submittedName>
        <fullName evidence="1">Uncharacterized protein</fullName>
    </submittedName>
</protein>
<reference evidence="1 2" key="1">
    <citation type="submission" date="2019-09" db="EMBL/GenBank/DDBJ databases">
        <title>Draft genome sequencing and comparative genomics of hatchery-associated Vibrios.</title>
        <authorList>
            <person name="Kehlet-Delgado H."/>
            <person name="Mueller R.S."/>
        </authorList>
    </citation>
    <scope>NUCLEOTIDE SEQUENCE [LARGE SCALE GENOMIC DNA]</scope>
    <source>
        <strain evidence="1 2">00-90-10</strain>
    </source>
</reference>
<evidence type="ECO:0000313" key="1">
    <source>
        <dbReference type="EMBL" id="NOH36531.1"/>
    </source>
</evidence>
<dbReference type="EMBL" id="VTXW01000071">
    <property type="protein sequence ID" value="NOH36531.1"/>
    <property type="molecule type" value="Genomic_DNA"/>
</dbReference>
<accession>A0A7Y3YU82</accession>
<dbReference type="Proteomes" id="UP000525336">
    <property type="component" value="Unassembled WGS sequence"/>
</dbReference>
<organism evidence="1 2">
    <name type="scientific">Vibrio chagasii</name>
    <dbReference type="NCBI Taxonomy" id="170679"/>
    <lineage>
        <taxon>Bacteria</taxon>
        <taxon>Pseudomonadati</taxon>
        <taxon>Pseudomonadota</taxon>
        <taxon>Gammaproteobacteria</taxon>
        <taxon>Vibrionales</taxon>
        <taxon>Vibrionaceae</taxon>
        <taxon>Vibrio</taxon>
    </lineage>
</organism>
<gene>
    <name evidence="1" type="ORF">F0245_24960</name>
</gene>
<sequence>MKVCSLFLKIQDLSEQASIESGTSYEEYIRLFTLYFERNFEKKSSTALRIAGEFGYDASMRKRVIAQGSNRRRR</sequence>
<comment type="caution">
    <text evidence="1">The sequence shown here is derived from an EMBL/GenBank/DDBJ whole genome shotgun (WGS) entry which is preliminary data.</text>
</comment>
<dbReference type="AlphaFoldDB" id="A0A7Y3YU82"/>
<proteinExistence type="predicted"/>